<dbReference type="GO" id="GO:0052689">
    <property type="term" value="F:carboxylic ester hydrolase activity"/>
    <property type="evidence" value="ECO:0007669"/>
    <property type="project" value="TreeGrafter"/>
</dbReference>
<accession>A0A067Z2Z8</accession>
<name>A0A067Z2Z8_GLUOY</name>
<dbReference type="SUPFAM" id="SSF53474">
    <property type="entry name" value="alpha/beta-Hydrolases"/>
    <property type="match status" value="1"/>
</dbReference>
<dbReference type="PANTHER" id="PTHR43265">
    <property type="entry name" value="ESTERASE ESTD"/>
    <property type="match status" value="1"/>
</dbReference>
<dbReference type="InterPro" id="IPR022742">
    <property type="entry name" value="Hydrolase_4"/>
</dbReference>
<gene>
    <name evidence="3" type="ORF">GLS_c15290</name>
</gene>
<sequence length="315" mass="32721">MKPAVFRFLLLLSGLGGLSSHAVAAESTAIEAPGPLGPLAGTFVNAGAGTPVVLMIPGSGPTDRDGNSALGPKPATLRQIADELAKRGISSVRIDKRGMFGSKQAIADGNHVTIADYATDVRNWIAVIRRKAGVRCVWLAGHSEGGLVALAAAQGQADICGLILLSAAGRPLGEVLRSQLHAMPSAQTVLPQIDGAINALEAGHHVDVQTLHPGLRQLFHPAVQDYMIDLFHHDPVALLRAYRGPVLIMQGAADRQVSATEDLPLLKAADPKAQVVLLPNVIHPLADLGVAPAADGSLPLDGAVVSDIAEFVLKH</sequence>
<evidence type="ECO:0000313" key="3">
    <source>
        <dbReference type="EMBL" id="AHK71416.1"/>
    </source>
</evidence>
<dbReference type="Proteomes" id="UP000031656">
    <property type="component" value="Chromosome"/>
</dbReference>
<evidence type="ECO:0000259" key="2">
    <source>
        <dbReference type="Pfam" id="PF12146"/>
    </source>
</evidence>
<feature type="signal peptide" evidence="1">
    <location>
        <begin position="1"/>
        <end position="24"/>
    </location>
</feature>
<dbReference type="InterPro" id="IPR029058">
    <property type="entry name" value="AB_hydrolase_fold"/>
</dbReference>
<dbReference type="InterPro" id="IPR053145">
    <property type="entry name" value="AB_hydrolase_Est10"/>
</dbReference>
<dbReference type="HOGENOM" id="CLU_033707_1_0_5"/>
<dbReference type="EMBL" id="CP004373">
    <property type="protein sequence ID" value="AHK71416.1"/>
    <property type="molecule type" value="Genomic_DNA"/>
</dbReference>
<keyword evidence="1" id="KW-0732">Signal</keyword>
<dbReference type="GeneID" id="56905750"/>
<dbReference type="PANTHER" id="PTHR43265:SF1">
    <property type="entry name" value="ESTERASE ESTD"/>
    <property type="match status" value="1"/>
</dbReference>
<feature type="chain" id="PRO_5001648725" evidence="1">
    <location>
        <begin position="25"/>
        <end position="315"/>
    </location>
</feature>
<evidence type="ECO:0000313" key="4">
    <source>
        <dbReference type="Proteomes" id="UP000031656"/>
    </source>
</evidence>
<dbReference type="RefSeq" id="WP_041111785.1">
    <property type="nucleotide sequence ID" value="NZ_CP004373.1"/>
</dbReference>
<proteinExistence type="predicted"/>
<dbReference type="Gene3D" id="3.40.50.1820">
    <property type="entry name" value="alpha/beta hydrolase"/>
    <property type="match status" value="1"/>
</dbReference>
<reference evidence="3 4" key="1">
    <citation type="journal article" date="2015" name="Appl. Microbiol. Biotechnol.">
        <title>The consequence of an additional NADH dehydrogenase paralog on the growth of Gluconobacter oxydans DSM3504.</title>
        <authorList>
            <person name="Kostner D."/>
            <person name="Luchterhand B."/>
            <person name="Junker A."/>
            <person name="Volland S."/>
            <person name="Daniel R."/>
            <person name="Buchs J."/>
            <person name="Liebl W."/>
            <person name="Ehrenreich A."/>
        </authorList>
    </citation>
    <scope>NUCLEOTIDE SEQUENCE [LARGE SCALE GENOMIC DNA]</scope>
    <source>
        <strain evidence="3">DSM 3504</strain>
    </source>
</reference>
<dbReference type="Pfam" id="PF12146">
    <property type="entry name" value="Hydrolase_4"/>
    <property type="match status" value="1"/>
</dbReference>
<protein>
    <submittedName>
        <fullName evidence="3">Putative hydrolase</fullName>
    </submittedName>
</protein>
<keyword evidence="3" id="KW-0378">Hydrolase</keyword>
<feature type="domain" description="Serine aminopeptidase S33" evidence="2">
    <location>
        <begin position="78"/>
        <end position="190"/>
    </location>
</feature>
<evidence type="ECO:0000256" key="1">
    <source>
        <dbReference type="SAM" id="SignalP"/>
    </source>
</evidence>
<dbReference type="KEGG" id="goy:GLS_c15290"/>
<organism evidence="3 4">
    <name type="scientific">Gluconobacter oxydans DSM 3504</name>
    <dbReference type="NCBI Taxonomy" id="1288313"/>
    <lineage>
        <taxon>Bacteria</taxon>
        <taxon>Pseudomonadati</taxon>
        <taxon>Pseudomonadota</taxon>
        <taxon>Alphaproteobacteria</taxon>
        <taxon>Acetobacterales</taxon>
        <taxon>Acetobacteraceae</taxon>
        <taxon>Gluconobacter</taxon>
    </lineage>
</organism>
<dbReference type="AlphaFoldDB" id="A0A067Z2Z8"/>